<evidence type="ECO:0000313" key="2">
    <source>
        <dbReference type="EMBL" id="KAF0980784.1"/>
    </source>
</evidence>
<feature type="compositionally biased region" description="Polar residues" evidence="1">
    <location>
        <begin position="39"/>
        <end position="73"/>
    </location>
</feature>
<feature type="compositionally biased region" description="Polar residues" evidence="1">
    <location>
        <begin position="124"/>
        <end position="134"/>
    </location>
</feature>
<sequence>MQQPPHSSYVQTDTREVSAHGGLAGSSSYYPHYGNQYHHPSSYLNNHHQHSQTNYHQYHDYTPSSSSRLTTTEAFHHPVGGAHHEPSTKYHHYSYDNGYHGVSHQQYSSNSQPHHSSFYHHGSGKNTSSSYYNNTHREDGLYNTTTNSSLYHYPSSSSLPSFNRKPGATTSQFVQAAGSSAYDRSMHSEDIHEEEPVSNNQHHHSFTTGYPPSTSHHYYPSTTSVTPPPSAATLDLNSPPPHSQPPSSHTSSYSSSPYYSSYSKHQPASSLLLEDKYSNTRSSNPSADTVSPQAIATPSTFNTESKSVAPKIEGGVLSTRKALDEMMQRLKRDKESLQQLKSEIPSYSSTHNFHTQQPSANPSYSYSSSHQYSYPPRYGDYYSTNTYGYYPHDEYSPGISSHHESYSHYQSDVYGRGITNSHHVDSIPDDAGSFTKSHSSSKHHHTPNGQVYQQEEKKKLQPPSAQKKKGPPPSNSLQKKPKPKHPQTGATVTTTPTAVNEVAINNANGIVTTAVQNGTPTKKVKPPKAAKKKDQPASDIPGSTVEESADTTSKIVTKTSLRVRAAKQKRKDISQLFKDDSDNELMANSPEEEKNRANGKEEDEKSQESVKQQENVEIGENFIFSSNSIDLLCDTVDMVSKCTDFLVTELEKRSKLTSETNPDLEKELIDLSVFNCVSYNGKKKFVKPQITKRKTSKKIEKFKKKILNTNLVVNEESGETIRKEKLKRGPGIDVYEIICASRLEKLDDEELRRELLSHESKTNLLQAKEMLETDLQESEQEAKPLIYYLAGNGVDVEPHKNIHHKSILDLIETGPIRSNDGNVYSINPQRRILELYNLDKKAISRDLRSIEKTSRLSPDTLNELLSDNFEDNNDVAIPEPSPRKKVSPKRSVSSVADEKKKEEEENEEGENAADIQPPPTEQKKKKRKFMTDKKQRNTP</sequence>
<feature type="compositionally biased region" description="Basic and acidic residues" evidence="1">
    <location>
        <begin position="591"/>
        <end position="608"/>
    </location>
</feature>
<feature type="region of interest" description="Disordered" evidence="1">
    <location>
        <begin position="278"/>
        <end position="307"/>
    </location>
</feature>
<feature type="compositionally biased region" description="Basic and acidic residues" evidence="1">
    <location>
        <begin position="571"/>
        <end position="580"/>
    </location>
</feature>
<accession>A0A6A5C2L1</accession>
<dbReference type="OrthoDB" id="10444351at2759"/>
<feature type="region of interest" description="Disordered" evidence="1">
    <location>
        <begin position="1"/>
        <end position="23"/>
    </location>
</feature>
<feature type="compositionally biased region" description="Low complexity" evidence="1">
    <location>
        <begin position="356"/>
        <end position="371"/>
    </location>
</feature>
<gene>
    <name evidence="2" type="ORF">FDP41_013267</name>
</gene>
<protein>
    <submittedName>
        <fullName evidence="2">Uncharacterized protein</fullName>
    </submittedName>
</protein>
<feature type="compositionally biased region" description="Low complexity" evidence="1">
    <location>
        <begin position="210"/>
        <end position="225"/>
    </location>
</feature>
<dbReference type="Proteomes" id="UP000444721">
    <property type="component" value="Unassembled WGS sequence"/>
</dbReference>
<keyword evidence="3" id="KW-1185">Reference proteome</keyword>
<feature type="region of interest" description="Disordered" evidence="1">
    <location>
        <begin position="345"/>
        <end position="371"/>
    </location>
</feature>
<feature type="region of interest" description="Disordered" evidence="1">
    <location>
        <begin position="39"/>
        <end position="140"/>
    </location>
</feature>
<dbReference type="VEuPathDB" id="AmoebaDB:NF0028460"/>
<feature type="region of interest" description="Disordered" evidence="1">
    <location>
        <begin position="564"/>
        <end position="612"/>
    </location>
</feature>
<dbReference type="VEuPathDB" id="AmoebaDB:NfTy_036550"/>
<feature type="compositionally biased region" description="Low complexity" evidence="1">
    <location>
        <begin position="245"/>
        <end position="260"/>
    </location>
</feature>
<dbReference type="VEuPathDB" id="AmoebaDB:FDP41_013267"/>
<dbReference type="GeneID" id="68120482"/>
<feature type="region of interest" description="Disordered" evidence="1">
    <location>
        <begin position="175"/>
        <end position="260"/>
    </location>
</feature>
<evidence type="ECO:0000256" key="1">
    <source>
        <dbReference type="SAM" id="MobiDB-lite"/>
    </source>
</evidence>
<feature type="compositionally biased region" description="Basic residues" evidence="1">
    <location>
        <begin position="522"/>
        <end position="531"/>
    </location>
</feature>
<dbReference type="EMBL" id="VFQX01000017">
    <property type="protein sequence ID" value="KAF0980784.1"/>
    <property type="molecule type" value="Genomic_DNA"/>
</dbReference>
<organism evidence="2 3">
    <name type="scientific">Naegleria fowleri</name>
    <name type="common">Brain eating amoeba</name>
    <dbReference type="NCBI Taxonomy" id="5763"/>
    <lineage>
        <taxon>Eukaryota</taxon>
        <taxon>Discoba</taxon>
        <taxon>Heterolobosea</taxon>
        <taxon>Tetramitia</taxon>
        <taxon>Eutetramitia</taxon>
        <taxon>Vahlkampfiidae</taxon>
        <taxon>Naegleria</taxon>
    </lineage>
</organism>
<evidence type="ECO:0000313" key="3">
    <source>
        <dbReference type="Proteomes" id="UP000444721"/>
    </source>
</evidence>
<feature type="compositionally biased region" description="Polar residues" evidence="1">
    <location>
        <begin position="279"/>
        <end position="306"/>
    </location>
</feature>
<dbReference type="RefSeq" id="XP_044565497.1">
    <property type="nucleotide sequence ID" value="XM_044703878.1"/>
</dbReference>
<dbReference type="OMA" id="YHHSPHH"/>
<feature type="compositionally biased region" description="Polar residues" evidence="1">
    <location>
        <begin position="1"/>
        <end position="12"/>
    </location>
</feature>
<reference evidence="2 3" key="1">
    <citation type="journal article" date="2019" name="Sci. Rep.">
        <title>Nanopore sequencing improves the draft genome of the human pathogenic amoeba Naegleria fowleri.</title>
        <authorList>
            <person name="Liechti N."/>
            <person name="Schurch N."/>
            <person name="Bruggmann R."/>
            <person name="Wittwer M."/>
        </authorList>
    </citation>
    <scope>NUCLEOTIDE SEQUENCE [LARGE SCALE GENOMIC DNA]</scope>
    <source>
        <strain evidence="2 3">ATCC 30894</strain>
    </source>
</reference>
<proteinExistence type="predicted"/>
<dbReference type="AlphaFoldDB" id="A0A6A5C2L1"/>
<feature type="region of interest" description="Disordered" evidence="1">
    <location>
        <begin position="865"/>
        <end position="939"/>
    </location>
</feature>
<feature type="compositionally biased region" description="Basic and acidic residues" evidence="1">
    <location>
        <begin position="929"/>
        <end position="939"/>
    </location>
</feature>
<comment type="caution">
    <text evidence="2">The sequence shown here is derived from an EMBL/GenBank/DDBJ whole genome shotgun (WGS) entry which is preliminary data.</text>
</comment>
<feature type="compositionally biased region" description="Polar residues" evidence="1">
    <location>
        <begin position="103"/>
        <end position="115"/>
    </location>
</feature>
<feature type="region of interest" description="Disordered" evidence="1">
    <location>
        <begin position="513"/>
        <end position="551"/>
    </location>
</feature>
<feature type="region of interest" description="Disordered" evidence="1">
    <location>
        <begin position="417"/>
        <end position="496"/>
    </location>
</feature>
<feature type="compositionally biased region" description="Polar residues" evidence="1">
    <location>
        <begin position="345"/>
        <end position="355"/>
    </location>
</feature>
<name>A0A6A5C2L1_NAEFO</name>